<dbReference type="PROSITE" id="PS01074">
    <property type="entry name" value="TERPENE_SYNTHASES"/>
    <property type="match status" value="1"/>
</dbReference>
<dbReference type="SFLD" id="SFLDG01016">
    <property type="entry name" value="Prenyltransferase_Like_2"/>
    <property type="match status" value="1"/>
</dbReference>
<dbReference type="InterPro" id="IPR032697">
    <property type="entry name" value="SQ_cyclase_N"/>
</dbReference>
<dbReference type="InterPro" id="IPR032696">
    <property type="entry name" value="SQ_cyclase_C"/>
</dbReference>
<dbReference type="PANTHER" id="PTHR11764">
    <property type="entry name" value="TERPENE CYCLASE/MUTASE FAMILY MEMBER"/>
    <property type="match status" value="1"/>
</dbReference>
<accession>A0ABR4CLJ5</accession>
<dbReference type="InterPro" id="IPR002365">
    <property type="entry name" value="Terpene_synthase_CS"/>
</dbReference>
<proteinExistence type="inferred from homology"/>
<dbReference type="Gene3D" id="6.20.120.20">
    <property type="match status" value="1"/>
</dbReference>
<dbReference type="Pfam" id="PF13249">
    <property type="entry name" value="SQHop_cyclase_N"/>
    <property type="match status" value="1"/>
</dbReference>
<dbReference type="NCBIfam" id="TIGR01787">
    <property type="entry name" value="squalene_cyclas"/>
    <property type="match status" value="1"/>
</dbReference>
<reference evidence="8 9" key="1">
    <citation type="journal article" date="2024" name="Commun. Biol.">
        <title>Comparative genomic analysis of thermophilic fungi reveals convergent evolutionary adaptations and gene losses.</title>
        <authorList>
            <person name="Steindorff A.S."/>
            <person name="Aguilar-Pontes M.V."/>
            <person name="Robinson A.J."/>
            <person name="Andreopoulos B."/>
            <person name="LaButti K."/>
            <person name="Kuo A."/>
            <person name="Mondo S."/>
            <person name="Riley R."/>
            <person name="Otillar R."/>
            <person name="Haridas S."/>
            <person name="Lipzen A."/>
            <person name="Grimwood J."/>
            <person name="Schmutz J."/>
            <person name="Clum A."/>
            <person name="Reid I.D."/>
            <person name="Moisan M.C."/>
            <person name="Butler G."/>
            <person name="Nguyen T.T.M."/>
            <person name="Dewar K."/>
            <person name="Conant G."/>
            <person name="Drula E."/>
            <person name="Henrissat B."/>
            <person name="Hansel C."/>
            <person name="Singer S."/>
            <person name="Hutchinson M.I."/>
            <person name="de Vries R.P."/>
            <person name="Natvig D.O."/>
            <person name="Powell A.J."/>
            <person name="Tsang A."/>
            <person name="Grigoriev I.V."/>
        </authorList>
    </citation>
    <scope>NUCLEOTIDE SEQUENCE [LARGE SCALE GENOMIC DNA]</scope>
    <source>
        <strain evidence="8 9">CBS 494.80</strain>
    </source>
</reference>
<keyword evidence="3" id="KW-0752">Steroid biosynthesis</keyword>
<evidence type="ECO:0000256" key="1">
    <source>
        <dbReference type="ARBA" id="ARBA00009755"/>
    </source>
</evidence>
<dbReference type="InterPro" id="IPR018333">
    <property type="entry name" value="Squalene_cyclase"/>
</dbReference>
<keyword evidence="2" id="KW-0677">Repeat</keyword>
<keyword evidence="3" id="KW-0443">Lipid metabolism</keyword>
<comment type="similarity">
    <text evidence="1 5">Belongs to the terpene cyclase/mutase family.</text>
</comment>
<dbReference type="Pfam" id="PF13243">
    <property type="entry name" value="SQHop_cyclase_C"/>
    <property type="match status" value="1"/>
</dbReference>
<dbReference type="InterPro" id="IPR008930">
    <property type="entry name" value="Terpenoid_cyclase/PrenylTrfase"/>
</dbReference>
<keyword evidence="3" id="KW-0444">Lipid biosynthesis</keyword>
<keyword evidence="4 5" id="KW-0413">Isomerase</keyword>
<dbReference type="PANTHER" id="PTHR11764:SF20">
    <property type="entry name" value="LANOSTEROL SYNTHASE"/>
    <property type="match status" value="1"/>
</dbReference>
<dbReference type="Gene3D" id="1.50.10.20">
    <property type="match status" value="2"/>
</dbReference>
<dbReference type="EC" id="5.4.99.-" evidence="5"/>
<evidence type="ECO:0000256" key="5">
    <source>
        <dbReference type="RuleBase" id="RU362003"/>
    </source>
</evidence>
<evidence type="ECO:0000259" key="7">
    <source>
        <dbReference type="Pfam" id="PF13249"/>
    </source>
</evidence>
<gene>
    <name evidence="8" type="ORF">VTL71DRAFT_13859</name>
</gene>
<dbReference type="SUPFAM" id="SSF48239">
    <property type="entry name" value="Terpenoid cyclases/Protein prenyltransferases"/>
    <property type="match status" value="2"/>
</dbReference>
<feature type="domain" description="Squalene cyclase N-terminal" evidence="7">
    <location>
        <begin position="140"/>
        <end position="422"/>
    </location>
</feature>
<evidence type="ECO:0000313" key="9">
    <source>
        <dbReference type="Proteomes" id="UP001595075"/>
    </source>
</evidence>
<evidence type="ECO:0000256" key="3">
    <source>
        <dbReference type="ARBA" id="ARBA00022955"/>
    </source>
</evidence>
<evidence type="ECO:0000313" key="8">
    <source>
        <dbReference type="EMBL" id="KAL2070833.1"/>
    </source>
</evidence>
<keyword evidence="9" id="KW-1185">Reference proteome</keyword>
<evidence type="ECO:0000259" key="6">
    <source>
        <dbReference type="Pfam" id="PF13243"/>
    </source>
</evidence>
<evidence type="ECO:0000256" key="4">
    <source>
        <dbReference type="ARBA" id="ARBA00023235"/>
    </source>
</evidence>
<sequence>MSRDSSYFFRVEETTSLSHRNASSIIILTHFPPIESLYILPKTKKSTSHNIRSQLGLEEMNAEGTTDLTRWRLSSDAGVHRWRYLDIEESCKFEQSDAERYLLGLPLRLTDDEKAEQEYPSERLALSFEDAAQHGFKFYTRLQLSEGHWACDYGGPGFLLPGLIFAMYITDTPIPKEWGIEMVRYLENHVNEDGGWGLHLEGHSTVFATGLYYVMLRLLGMNKDHLLASNSRSCLHSLGIPQWGKIWLSCLNLYDWEGVNCIPVDLWLLPTWLPFHPLRWWVQCRVVYLPTSYLWSNRCAKPLTPLLIEIRDEIYTEPFSKIKFSENRNTTAPTDSRRSLSSLLIFCFSILIVWCDYVRPRWLLRLANNRVSQLMRREERNTNYECIAPVNKAFHMAATWFEEGPESERLRRHRENVDAYLWMGPDGMTSNGTNGVQVWDTAFSIQAAVEAGFAKDSKFSASLHKAHEFLEKSQLKDNLDDPFRQPRKGGWPFSTKSNGYIVSDCAAESLKAVLMLQKEYSYPQLVPKSGLQDCVDTLLLMQNPSGGFASYEKIRGSTYLEFFNPAEVFDRLMVEYSYPECTTAALTALSLFNSHYPSYRPSEILTAIRRAAEFIKKSQRADGSWYGSWAICFTYATFFAVQSLEMVGEQAGNSARVRRACNFLLSKQMADGGWGEHWSSCEEKRYVQHEKSQVVNTSWAVLALMHAGYPDPIPIQKGLELIRSRQQANGEWLQEGIEGVFNKTCLIGYPNYKFYFPVMALGSYKLMYLPKLKEI</sequence>
<comment type="caution">
    <text evidence="8">The sequence shown here is derived from an EMBL/GenBank/DDBJ whole genome shotgun (WGS) entry which is preliminary data.</text>
</comment>
<organism evidence="8 9">
    <name type="scientific">Oculimacula yallundae</name>
    <dbReference type="NCBI Taxonomy" id="86028"/>
    <lineage>
        <taxon>Eukaryota</taxon>
        <taxon>Fungi</taxon>
        <taxon>Dikarya</taxon>
        <taxon>Ascomycota</taxon>
        <taxon>Pezizomycotina</taxon>
        <taxon>Leotiomycetes</taxon>
        <taxon>Helotiales</taxon>
        <taxon>Ploettnerulaceae</taxon>
        <taxon>Oculimacula</taxon>
    </lineage>
</organism>
<evidence type="ECO:0000256" key="2">
    <source>
        <dbReference type="ARBA" id="ARBA00022737"/>
    </source>
</evidence>
<feature type="domain" description="Squalene cyclase C-terminal" evidence="6">
    <location>
        <begin position="438"/>
        <end position="765"/>
    </location>
</feature>
<name>A0ABR4CLJ5_9HELO</name>
<dbReference type="EMBL" id="JAZHXI010000006">
    <property type="protein sequence ID" value="KAL2070833.1"/>
    <property type="molecule type" value="Genomic_DNA"/>
</dbReference>
<protein>
    <recommendedName>
        <fullName evidence="5">Terpene cyclase/mutase family member</fullName>
        <ecNumber evidence="5">5.4.99.-</ecNumber>
    </recommendedName>
</protein>
<dbReference type="Proteomes" id="UP001595075">
    <property type="component" value="Unassembled WGS sequence"/>
</dbReference>
<dbReference type="CDD" id="cd02892">
    <property type="entry name" value="SQCY_1"/>
    <property type="match status" value="1"/>
</dbReference>